<reference evidence="2 3" key="1">
    <citation type="submission" date="2017-06" db="EMBL/GenBank/DDBJ databases">
        <authorList>
            <person name="Kim H.J."/>
            <person name="Triplett B.A."/>
        </authorList>
    </citation>
    <scope>NUCLEOTIDE SEQUENCE [LARGE SCALE GENOMIC DNA]</scope>
    <source>
        <strain evidence="2 3">DSM 43151</strain>
    </source>
</reference>
<organism evidence="2 3">
    <name type="scientific">Actinoplanes regularis</name>
    <dbReference type="NCBI Taxonomy" id="52697"/>
    <lineage>
        <taxon>Bacteria</taxon>
        <taxon>Bacillati</taxon>
        <taxon>Actinomycetota</taxon>
        <taxon>Actinomycetes</taxon>
        <taxon>Micromonosporales</taxon>
        <taxon>Micromonosporaceae</taxon>
        <taxon>Actinoplanes</taxon>
    </lineage>
</organism>
<dbReference type="InterPro" id="IPR016040">
    <property type="entry name" value="NAD(P)-bd_dom"/>
</dbReference>
<proteinExistence type="predicted"/>
<evidence type="ECO:0000259" key="1">
    <source>
        <dbReference type="Pfam" id="PF13460"/>
    </source>
</evidence>
<dbReference type="OrthoDB" id="5510591at2"/>
<dbReference type="Gene3D" id="3.90.25.10">
    <property type="entry name" value="UDP-galactose 4-epimerase, domain 1"/>
    <property type="match status" value="1"/>
</dbReference>
<name>A0A239BT85_9ACTN</name>
<keyword evidence="3" id="KW-1185">Reference proteome</keyword>
<dbReference type="InterPro" id="IPR036291">
    <property type="entry name" value="NAD(P)-bd_dom_sf"/>
</dbReference>
<dbReference type="PANTHER" id="PTHR47129">
    <property type="entry name" value="QUINONE OXIDOREDUCTASE 2"/>
    <property type="match status" value="1"/>
</dbReference>
<dbReference type="CDD" id="cd05269">
    <property type="entry name" value="TMR_SDR_a"/>
    <property type="match status" value="1"/>
</dbReference>
<gene>
    <name evidence="2" type="ORF">SAMN06264365_110107</name>
</gene>
<dbReference type="AlphaFoldDB" id="A0A239BT85"/>
<dbReference type="RefSeq" id="WP_089295666.1">
    <property type="nucleotide sequence ID" value="NZ_BOMU01000062.1"/>
</dbReference>
<feature type="domain" description="NAD(P)-binding" evidence="1">
    <location>
        <begin position="6"/>
        <end position="184"/>
    </location>
</feature>
<evidence type="ECO:0000313" key="3">
    <source>
        <dbReference type="Proteomes" id="UP000198415"/>
    </source>
</evidence>
<dbReference type="Proteomes" id="UP000198415">
    <property type="component" value="Unassembled WGS sequence"/>
</dbReference>
<dbReference type="SUPFAM" id="SSF51735">
    <property type="entry name" value="NAD(P)-binding Rossmann-fold domains"/>
    <property type="match status" value="1"/>
</dbReference>
<sequence length="288" mass="30810">MIVVTGATGQLGRLVVRHLLELVPADQLAVVVRDRARATHPAEHGITVRTADHDIPESLIDAFQPGDRVLLVSGNQLGRRLAQHDAVIQAAKTADVALLAYTSILGGPATRFVIADDHQATEHAIEQSGLPFTFLRNGWYTENYTTQLPHVLARGTVIGTADGHSRLATATRDDYAAAAAAVLAGTGHENMTYELSGDRSWSLHEYAAELSRHAGENITYQQVSAVDYQRMLSAAGLPDAMLPVFVDTEDAIARGELATVTGDLSRLIDRPTTPLPAAIKTQLATAGQ</sequence>
<evidence type="ECO:0000313" key="2">
    <source>
        <dbReference type="EMBL" id="SNS10862.1"/>
    </source>
</evidence>
<dbReference type="Gene3D" id="3.40.50.720">
    <property type="entry name" value="NAD(P)-binding Rossmann-like Domain"/>
    <property type="match status" value="1"/>
</dbReference>
<dbReference type="Pfam" id="PF13460">
    <property type="entry name" value="NAD_binding_10"/>
    <property type="match status" value="1"/>
</dbReference>
<dbReference type="EMBL" id="FZNR01000010">
    <property type="protein sequence ID" value="SNS10862.1"/>
    <property type="molecule type" value="Genomic_DNA"/>
</dbReference>
<protein>
    <submittedName>
        <fullName evidence="2">NAD(P)H dehydrogenase (Quinone)</fullName>
    </submittedName>
</protein>
<accession>A0A239BT85</accession>
<dbReference type="InterPro" id="IPR052718">
    <property type="entry name" value="NmrA-type_oxidoreductase"/>
</dbReference>
<dbReference type="PANTHER" id="PTHR47129:SF1">
    <property type="entry name" value="NMRA-LIKE DOMAIN-CONTAINING PROTEIN"/>
    <property type="match status" value="1"/>
</dbReference>